<keyword evidence="1 2" id="KW-0597">Phosphoprotein</keyword>
<reference evidence="6" key="3">
    <citation type="submission" date="2017-10" db="EMBL/GenBank/DDBJ databases">
        <authorList>
            <person name="Banno H."/>
            <person name="Chua N.-H."/>
        </authorList>
    </citation>
    <scope>NUCLEOTIDE SEQUENCE [LARGE SCALE GENOMIC DNA]</scope>
    <source>
        <strain evidence="6">Kuenenia_mbr1_ru-nijmegen</strain>
    </source>
</reference>
<evidence type="ECO:0000313" key="7">
    <source>
        <dbReference type="Proteomes" id="UP000221734"/>
    </source>
</evidence>
<gene>
    <name evidence="5" type="ORF">KsCSTR_33440</name>
    <name evidence="6" type="ORF">KSMBR1_0457</name>
    <name evidence="4" type="ORF">kuste4129</name>
</gene>
<dbReference type="PANTHER" id="PTHR45339">
    <property type="entry name" value="HYBRID SIGNAL TRANSDUCTION HISTIDINE KINASE J"/>
    <property type="match status" value="1"/>
</dbReference>
<reference evidence="4" key="1">
    <citation type="journal article" date="2006" name="Nature">
        <title>Deciphering the evolution and metabolism of an anammox bacterium from a community genome.</title>
        <authorList>
            <person name="Strous M."/>
            <person name="Pelletier E."/>
            <person name="Mangenot S."/>
            <person name="Rattei T."/>
            <person name="Lehner A."/>
            <person name="Taylor M.W."/>
            <person name="Horn M."/>
            <person name="Daims H."/>
            <person name="Bartol-Mavel D."/>
            <person name="Wincker P."/>
            <person name="Barbe V."/>
            <person name="Fonknechten N."/>
            <person name="Vallenet D."/>
            <person name="Segurens B."/>
            <person name="Schenowitz-Truong C."/>
            <person name="Medigue C."/>
            <person name="Collingro A."/>
            <person name="Snel B."/>
            <person name="Dutilh B.E."/>
            <person name="OpDenCamp H.J.M."/>
            <person name="vanDerDrift C."/>
            <person name="Cirpus I."/>
            <person name="vanDePas-Schoonen K.T."/>
            <person name="Harhangi H.R."/>
            <person name="vanNiftrik L."/>
            <person name="Schmid M."/>
            <person name="Keltjens J."/>
            <person name="vanDeVossenberg J."/>
            <person name="Kartal B."/>
            <person name="Meier H."/>
            <person name="Frishman D."/>
            <person name="Huynen M.A."/>
            <person name="Mewes H."/>
            <person name="Weissenbach J."/>
            <person name="Jetten M.S.M."/>
            <person name="Wagner M."/>
            <person name="LePaslier D."/>
        </authorList>
    </citation>
    <scope>NUCLEOTIDE SEQUENCE</scope>
</reference>
<evidence type="ECO:0000313" key="6">
    <source>
        <dbReference type="EMBL" id="SOH02971.1"/>
    </source>
</evidence>
<dbReference type="Gene3D" id="3.40.50.2300">
    <property type="match status" value="1"/>
</dbReference>
<dbReference type="EMBL" id="CT573071">
    <property type="protein sequence ID" value="CAJ74891.1"/>
    <property type="molecule type" value="Genomic_DNA"/>
</dbReference>
<reference evidence="4" key="2">
    <citation type="submission" date="2006-01" db="EMBL/GenBank/DDBJ databases">
        <authorList>
            <person name="Genoscope"/>
        </authorList>
    </citation>
    <scope>NUCLEOTIDE SEQUENCE</scope>
</reference>
<feature type="modified residue" description="4-aspartylphosphate" evidence="2">
    <location>
        <position position="118"/>
    </location>
</feature>
<dbReference type="InterPro" id="IPR011006">
    <property type="entry name" value="CheY-like_superfamily"/>
</dbReference>
<dbReference type="OrthoDB" id="9796457at2"/>
<dbReference type="Proteomes" id="UP000221734">
    <property type="component" value="Chromosome Kuenenia_stuttgartiensis_MBR1"/>
</dbReference>
<dbReference type="Proteomes" id="UP000501926">
    <property type="component" value="Chromosome"/>
</dbReference>
<evidence type="ECO:0000313" key="4">
    <source>
        <dbReference type="EMBL" id="CAJ74891.1"/>
    </source>
</evidence>
<protein>
    <recommendedName>
        <fullName evidence="3">Response regulatory domain-containing protein</fullName>
    </recommendedName>
</protein>
<accession>Q1Q4E2</accession>
<dbReference type="EMBL" id="LT934425">
    <property type="protein sequence ID" value="SOH02971.1"/>
    <property type="molecule type" value="Genomic_DNA"/>
</dbReference>
<dbReference type="KEGG" id="kst:KSMBR1_0457"/>
<dbReference type="SUPFAM" id="SSF52172">
    <property type="entry name" value="CheY-like"/>
    <property type="match status" value="1"/>
</dbReference>
<dbReference type="AlphaFoldDB" id="Q1Q4E2"/>
<feature type="domain" description="Response regulatory" evidence="3">
    <location>
        <begin position="70"/>
        <end position="130"/>
    </location>
</feature>
<evidence type="ECO:0000256" key="1">
    <source>
        <dbReference type="ARBA" id="ARBA00022553"/>
    </source>
</evidence>
<dbReference type="RefSeq" id="WP_099323875.1">
    <property type="nucleotide sequence ID" value="NZ_CP049055.1"/>
</dbReference>
<evidence type="ECO:0000256" key="2">
    <source>
        <dbReference type="PROSITE-ProRule" id="PRU00169"/>
    </source>
</evidence>
<reference evidence="5 8" key="5">
    <citation type="submission" date="2020-02" db="EMBL/GenBank/DDBJ databases">
        <title>Newly sequenced genome of strain CSTR1 showed variability in Candidatus Kuenenia stuttgartiensis genomes.</title>
        <authorList>
            <person name="Ding C."/>
            <person name="Adrian L."/>
        </authorList>
    </citation>
    <scope>NUCLEOTIDE SEQUENCE [LARGE SCALE GENOMIC DNA]</scope>
    <source>
        <strain evidence="5 8">CSTR1</strain>
    </source>
</reference>
<proteinExistence type="predicted"/>
<dbReference type="EMBL" id="CP049055">
    <property type="protein sequence ID" value="QII12723.1"/>
    <property type="molecule type" value="Genomic_DNA"/>
</dbReference>
<evidence type="ECO:0000313" key="8">
    <source>
        <dbReference type="Proteomes" id="UP000501926"/>
    </source>
</evidence>
<dbReference type="PANTHER" id="PTHR45339:SF3">
    <property type="entry name" value="HISTIDINE KINASE"/>
    <property type="match status" value="1"/>
</dbReference>
<evidence type="ECO:0000313" key="5">
    <source>
        <dbReference type="EMBL" id="QII12723.1"/>
    </source>
</evidence>
<reference evidence="7" key="4">
    <citation type="submission" date="2017-10" db="EMBL/GenBank/DDBJ databases">
        <authorList>
            <person name="Frank J."/>
        </authorList>
    </citation>
    <scope>NUCLEOTIDE SEQUENCE [LARGE SCALE GENOMIC DNA]</scope>
</reference>
<dbReference type="InterPro" id="IPR001789">
    <property type="entry name" value="Sig_transdc_resp-reg_receiver"/>
</dbReference>
<dbReference type="PROSITE" id="PS50110">
    <property type="entry name" value="RESPONSE_REGULATORY"/>
    <property type="match status" value="1"/>
</dbReference>
<keyword evidence="7" id="KW-1185">Reference proteome</keyword>
<dbReference type="GO" id="GO:0000160">
    <property type="term" value="P:phosphorelay signal transduction system"/>
    <property type="evidence" value="ECO:0007669"/>
    <property type="project" value="InterPro"/>
</dbReference>
<organism evidence="4">
    <name type="scientific">Kuenenia stuttgartiensis</name>
    <dbReference type="NCBI Taxonomy" id="174633"/>
    <lineage>
        <taxon>Bacteria</taxon>
        <taxon>Pseudomonadati</taxon>
        <taxon>Planctomycetota</taxon>
        <taxon>Candidatus Brocadiia</taxon>
        <taxon>Candidatus Brocadiales</taxon>
        <taxon>Candidatus Brocadiaceae</taxon>
        <taxon>Candidatus Kuenenia</taxon>
    </lineage>
</organism>
<sequence>MKPVSTLLLTPTDCFFAKNLECIPSYIVKPVKRSELLNTIGLAVRKTQTLTKEPIREDLPNNREDIDLLNILLVEDYIYNRIVVQSYLKNSANIDIAENGKIGVEKFKLKKYDILLMDLQMPVQNKAGET</sequence>
<evidence type="ECO:0000259" key="3">
    <source>
        <dbReference type="PROSITE" id="PS50110"/>
    </source>
</evidence>
<name>Q1Q4E2_KUEST</name>